<dbReference type="GO" id="GO:0004180">
    <property type="term" value="F:carboxypeptidase activity"/>
    <property type="evidence" value="ECO:0007669"/>
    <property type="project" value="UniProtKB-KW"/>
</dbReference>
<accession>A0A918IUV0</accession>
<dbReference type="SUPFAM" id="SSF52317">
    <property type="entry name" value="Class I glutamine amidotransferase-like"/>
    <property type="match status" value="1"/>
</dbReference>
<dbReference type="Gene3D" id="3.50.30.60">
    <property type="entry name" value="LD-carboxypeptidase A C-terminal domain-like"/>
    <property type="match status" value="1"/>
</dbReference>
<keyword evidence="2" id="KW-0121">Carboxypeptidase</keyword>
<dbReference type="Pfam" id="PF02016">
    <property type="entry name" value="Peptidase_S66"/>
    <property type="match status" value="1"/>
</dbReference>
<dbReference type="InterPro" id="IPR027461">
    <property type="entry name" value="Carboxypeptidase_A_C_sf"/>
</dbReference>
<evidence type="ECO:0000313" key="10">
    <source>
        <dbReference type="Proteomes" id="UP000634668"/>
    </source>
</evidence>
<sequence length="279" mass="30923">MGFIPFHTDRILGNHGYFSNTDEERVADLNEMFANPKVDGILCARGGYGCTRIMHLIDYDIISKNPKAFIGFSDITALLNGIYQKTGLITFHGPVGSTITEDYSIAQLKKVVMHTKSEQSLKNKKYPLISEYKKPEYDQYNICPGKVSGKLVGGSLTLVSALVGTPDEIDFTDAIICLEEIEEAPYRIDRMLTQLIHSKTFHKAAGLALGVFKGCDRIPDPTTFTLKEVIMDRIAPLNIPAVYGLTFGHIDYNFTFPIGAMASLDADKMRLTLLESAVQ</sequence>
<keyword evidence="10" id="KW-1185">Reference proteome</keyword>
<reference evidence="9" key="2">
    <citation type="submission" date="2020-09" db="EMBL/GenBank/DDBJ databases">
        <authorList>
            <person name="Sun Q."/>
            <person name="Kim S."/>
        </authorList>
    </citation>
    <scope>NUCLEOTIDE SEQUENCE</scope>
    <source>
        <strain evidence="9">KCTC 12113</strain>
    </source>
</reference>
<keyword evidence="4" id="KW-0378">Hydrolase</keyword>
<feature type="domain" description="LD-carboxypeptidase C-terminal" evidence="8">
    <location>
        <begin position="148"/>
        <end position="264"/>
    </location>
</feature>
<dbReference type="GO" id="GO:0008236">
    <property type="term" value="F:serine-type peptidase activity"/>
    <property type="evidence" value="ECO:0007669"/>
    <property type="project" value="UniProtKB-KW"/>
</dbReference>
<organism evidence="9 10">
    <name type="scientific">Arenibacter certesii</name>
    <dbReference type="NCBI Taxonomy" id="228955"/>
    <lineage>
        <taxon>Bacteria</taxon>
        <taxon>Pseudomonadati</taxon>
        <taxon>Bacteroidota</taxon>
        <taxon>Flavobacteriia</taxon>
        <taxon>Flavobacteriales</taxon>
        <taxon>Flavobacteriaceae</taxon>
        <taxon>Arenibacter</taxon>
    </lineage>
</organism>
<feature type="active site" description="Nucleophile" evidence="6">
    <location>
        <position position="73"/>
    </location>
</feature>
<dbReference type="InterPro" id="IPR027478">
    <property type="entry name" value="LdcA_N"/>
</dbReference>
<dbReference type="InterPro" id="IPR040449">
    <property type="entry name" value="Peptidase_S66_N"/>
</dbReference>
<evidence type="ECO:0000313" key="9">
    <source>
        <dbReference type="EMBL" id="GGW33515.1"/>
    </source>
</evidence>
<protein>
    <submittedName>
        <fullName evidence="9">Peptidase S66</fullName>
    </submittedName>
</protein>
<evidence type="ECO:0000256" key="1">
    <source>
        <dbReference type="ARBA" id="ARBA00010233"/>
    </source>
</evidence>
<dbReference type="AlphaFoldDB" id="A0A918IUV0"/>
<evidence type="ECO:0000256" key="5">
    <source>
        <dbReference type="ARBA" id="ARBA00022825"/>
    </source>
</evidence>
<evidence type="ECO:0000259" key="7">
    <source>
        <dbReference type="Pfam" id="PF02016"/>
    </source>
</evidence>
<comment type="caution">
    <text evidence="9">The sequence shown here is derived from an EMBL/GenBank/DDBJ whole genome shotgun (WGS) entry which is preliminary data.</text>
</comment>
<proteinExistence type="inferred from homology"/>
<dbReference type="PIRSF" id="PIRSF028757">
    <property type="entry name" value="LD-carboxypeptidase"/>
    <property type="match status" value="1"/>
</dbReference>
<evidence type="ECO:0000256" key="6">
    <source>
        <dbReference type="PIRSR" id="PIRSR028757-1"/>
    </source>
</evidence>
<feature type="domain" description="LD-carboxypeptidase N-terminal" evidence="7">
    <location>
        <begin position="7"/>
        <end position="93"/>
    </location>
</feature>
<dbReference type="CDD" id="cd07025">
    <property type="entry name" value="Peptidase_S66"/>
    <property type="match status" value="1"/>
</dbReference>
<dbReference type="PANTHER" id="PTHR30237">
    <property type="entry name" value="MURAMOYLTETRAPEPTIDE CARBOXYPEPTIDASE"/>
    <property type="match status" value="1"/>
</dbReference>
<feature type="active site" description="Charge relay system" evidence="6">
    <location>
        <position position="179"/>
    </location>
</feature>
<keyword evidence="3" id="KW-0645">Protease</keyword>
<evidence type="ECO:0000256" key="3">
    <source>
        <dbReference type="ARBA" id="ARBA00022670"/>
    </source>
</evidence>
<comment type="similarity">
    <text evidence="1">Belongs to the peptidase S66 family.</text>
</comment>
<dbReference type="GO" id="GO:0006508">
    <property type="term" value="P:proteolysis"/>
    <property type="evidence" value="ECO:0007669"/>
    <property type="project" value="UniProtKB-KW"/>
</dbReference>
<dbReference type="InterPro" id="IPR003507">
    <property type="entry name" value="S66_fam"/>
</dbReference>
<dbReference type="InterPro" id="IPR029062">
    <property type="entry name" value="Class_I_gatase-like"/>
</dbReference>
<evidence type="ECO:0000256" key="2">
    <source>
        <dbReference type="ARBA" id="ARBA00022645"/>
    </source>
</evidence>
<dbReference type="Proteomes" id="UP000634668">
    <property type="component" value="Unassembled WGS sequence"/>
</dbReference>
<dbReference type="PANTHER" id="PTHR30237:SF2">
    <property type="entry name" value="MUREIN TETRAPEPTIDE CARBOXYPEPTIDASE"/>
    <property type="match status" value="1"/>
</dbReference>
<gene>
    <name evidence="9" type="ORF">GCM10007383_18250</name>
</gene>
<dbReference type="SUPFAM" id="SSF141986">
    <property type="entry name" value="LD-carboxypeptidase A C-terminal domain-like"/>
    <property type="match status" value="1"/>
</dbReference>
<dbReference type="InterPro" id="IPR040921">
    <property type="entry name" value="Peptidase_S66C"/>
</dbReference>
<feature type="active site" description="Charge relay system" evidence="6">
    <location>
        <position position="249"/>
    </location>
</feature>
<evidence type="ECO:0000256" key="4">
    <source>
        <dbReference type="ARBA" id="ARBA00022801"/>
    </source>
</evidence>
<dbReference type="EMBL" id="BMWP01000010">
    <property type="protein sequence ID" value="GGW33515.1"/>
    <property type="molecule type" value="Genomic_DNA"/>
</dbReference>
<evidence type="ECO:0000259" key="8">
    <source>
        <dbReference type="Pfam" id="PF17676"/>
    </source>
</evidence>
<name>A0A918IUV0_9FLAO</name>
<dbReference type="Gene3D" id="3.40.50.10740">
    <property type="entry name" value="Class I glutamine amidotransferase-like"/>
    <property type="match status" value="1"/>
</dbReference>
<dbReference type="Pfam" id="PF17676">
    <property type="entry name" value="Peptidase_S66C"/>
    <property type="match status" value="1"/>
</dbReference>
<keyword evidence="5" id="KW-0720">Serine protease</keyword>
<reference evidence="9" key="1">
    <citation type="journal article" date="2014" name="Int. J. Syst. Evol. Microbiol.">
        <title>Complete genome sequence of Corynebacterium casei LMG S-19264T (=DSM 44701T), isolated from a smear-ripened cheese.</title>
        <authorList>
            <consortium name="US DOE Joint Genome Institute (JGI-PGF)"/>
            <person name="Walter F."/>
            <person name="Albersmeier A."/>
            <person name="Kalinowski J."/>
            <person name="Ruckert C."/>
        </authorList>
    </citation>
    <scope>NUCLEOTIDE SEQUENCE</scope>
    <source>
        <strain evidence="9">KCTC 12113</strain>
    </source>
</reference>